<feature type="transmembrane region" description="Helical" evidence="7">
    <location>
        <begin position="56"/>
        <end position="76"/>
    </location>
</feature>
<dbReference type="PANTHER" id="PTHR33362:SF2">
    <property type="entry name" value="TRAP TRANSPORTER LARGE PERMEASE PROTEIN"/>
    <property type="match status" value="1"/>
</dbReference>
<keyword evidence="2" id="KW-1003">Cell membrane</keyword>
<accession>A0A2W5T7R5</accession>
<evidence type="ECO:0000256" key="6">
    <source>
        <dbReference type="ARBA" id="ARBA00023136"/>
    </source>
</evidence>
<comment type="subunit">
    <text evidence="7">The complex comprises the extracytoplasmic solute receptor protein and the two transmembrane proteins.</text>
</comment>
<comment type="function">
    <text evidence="7">Part of the tripartite ATP-independent periplasmic (TRAP) transport system.</text>
</comment>
<sequence>MMLALAGGSLVALCVLVITGFPIIVALVASVLIFLSVSGGWALALPQQTLTGVADYILVTLPLFILAGGIMNNGGIAKRLFDFAVALVGWMRGGLAHVDVLTSILFGGMIGTSVADLAGTGSVTIPHLKKNGYPGPFAAAVTATSSGIGVLIPPSSPMILYSAVTGTSLGALFLAGVVPGLLMGGMMMGVISWLARRNGWGTAGPFVPREVWRTGKRAILPLGLPAFILISLISGVCTPSEAGAFALAYAFVLSKFVYRSISWAELRQVTVDGVIMTGEVLIVVGFSTALGWALSQAKVPVVLADGLQTLFPFEATTLKILVLLLLALIAGMVLDPLIPMIMPVLLPSLIAMQVDLVHFGVLIVVTVVIGQITPPVAIAILVSAKIAREDVVHVFRANMPFFFGMVAFLILLTAVPWLSTGLPSLMAD</sequence>
<gene>
    <name evidence="9" type="ORF">DI549_11125</name>
</gene>
<dbReference type="Proteomes" id="UP000248887">
    <property type="component" value="Unassembled WGS sequence"/>
</dbReference>
<dbReference type="AlphaFoldDB" id="A0A2W5T7R5"/>
<keyword evidence="3 7" id="KW-0997">Cell inner membrane</keyword>
<evidence type="ECO:0000256" key="4">
    <source>
        <dbReference type="ARBA" id="ARBA00022692"/>
    </source>
</evidence>
<feature type="transmembrane region" description="Helical" evidence="7">
    <location>
        <begin position="357"/>
        <end position="381"/>
    </location>
</feature>
<feature type="transmembrane region" description="Helical" evidence="7">
    <location>
        <begin position="273"/>
        <end position="294"/>
    </location>
</feature>
<feature type="transmembrane region" description="Helical" evidence="7">
    <location>
        <begin position="218"/>
        <end position="236"/>
    </location>
</feature>
<dbReference type="InterPro" id="IPR004681">
    <property type="entry name" value="TRAP_DctM"/>
</dbReference>
<dbReference type="InterPro" id="IPR010656">
    <property type="entry name" value="DctM"/>
</dbReference>
<evidence type="ECO:0000259" key="8">
    <source>
        <dbReference type="Pfam" id="PF06808"/>
    </source>
</evidence>
<evidence type="ECO:0000256" key="3">
    <source>
        <dbReference type="ARBA" id="ARBA00022519"/>
    </source>
</evidence>
<evidence type="ECO:0000256" key="1">
    <source>
        <dbReference type="ARBA" id="ARBA00004429"/>
    </source>
</evidence>
<feature type="transmembrane region" description="Helical" evidence="7">
    <location>
        <begin position="242"/>
        <end position="261"/>
    </location>
</feature>
<name>A0A2W5T7R5_ANCNO</name>
<keyword evidence="6 7" id="KW-0472">Membrane</keyword>
<dbReference type="PANTHER" id="PTHR33362">
    <property type="entry name" value="SIALIC ACID TRAP TRANSPORTER PERMEASE PROTEIN SIAT-RELATED"/>
    <property type="match status" value="1"/>
</dbReference>
<reference evidence="9 10" key="1">
    <citation type="submission" date="2017-08" db="EMBL/GenBank/DDBJ databases">
        <title>Infants hospitalized years apart are colonized by the same room-sourced microbial strains.</title>
        <authorList>
            <person name="Brooks B."/>
            <person name="Olm M.R."/>
            <person name="Firek B.A."/>
            <person name="Baker R."/>
            <person name="Thomas B.C."/>
            <person name="Morowitz M.J."/>
            <person name="Banfield J.F."/>
        </authorList>
    </citation>
    <scope>NUCLEOTIDE SEQUENCE [LARGE SCALE GENOMIC DNA]</scope>
    <source>
        <strain evidence="9">S2_005_001_R2_27</strain>
    </source>
</reference>
<feature type="transmembrane region" description="Helical" evidence="7">
    <location>
        <begin position="131"/>
        <end position="152"/>
    </location>
</feature>
<evidence type="ECO:0000313" key="10">
    <source>
        <dbReference type="Proteomes" id="UP000248887"/>
    </source>
</evidence>
<evidence type="ECO:0000256" key="7">
    <source>
        <dbReference type="RuleBase" id="RU369079"/>
    </source>
</evidence>
<evidence type="ECO:0000256" key="5">
    <source>
        <dbReference type="ARBA" id="ARBA00022989"/>
    </source>
</evidence>
<organism evidence="9 10">
    <name type="scientific">Ancylobacter novellus</name>
    <name type="common">Thiobacillus novellus</name>
    <dbReference type="NCBI Taxonomy" id="921"/>
    <lineage>
        <taxon>Bacteria</taxon>
        <taxon>Pseudomonadati</taxon>
        <taxon>Pseudomonadota</taxon>
        <taxon>Alphaproteobacteria</taxon>
        <taxon>Hyphomicrobiales</taxon>
        <taxon>Xanthobacteraceae</taxon>
        <taxon>Ancylobacter</taxon>
    </lineage>
</organism>
<dbReference type="Pfam" id="PF06808">
    <property type="entry name" value="DctM"/>
    <property type="match status" value="1"/>
</dbReference>
<keyword evidence="7" id="KW-0813">Transport</keyword>
<protein>
    <recommendedName>
        <fullName evidence="7">TRAP transporter large permease protein</fullName>
    </recommendedName>
</protein>
<dbReference type="NCBIfam" id="TIGR00786">
    <property type="entry name" value="dctM"/>
    <property type="match status" value="1"/>
</dbReference>
<dbReference type="EMBL" id="QFQD01000031">
    <property type="protein sequence ID" value="PZQ82470.1"/>
    <property type="molecule type" value="Genomic_DNA"/>
</dbReference>
<dbReference type="PIRSF" id="PIRSF006066">
    <property type="entry name" value="HI0050"/>
    <property type="match status" value="1"/>
</dbReference>
<comment type="subcellular location">
    <subcellularLocation>
        <location evidence="1 7">Cell inner membrane</location>
        <topology evidence="1 7">Multi-pass membrane protein</topology>
    </subcellularLocation>
</comment>
<dbReference type="GO" id="GO:0005886">
    <property type="term" value="C:plasma membrane"/>
    <property type="evidence" value="ECO:0007669"/>
    <property type="project" value="UniProtKB-SubCell"/>
</dbReference>
<feature type="transmembrane region" description="Helical" evidence="7">
    <location>
        <begin position="24"/>
        <end position="44"/>
    </location>
</feature>
<feature type="domain" description="TRAP C4-dicarboxylate transport system permease DctM subunit" evidence="8">
    <location>
        <begin position="10"/>
        <end position="418"/>
    </location>
</feature>
<evidence type="ECO:0000256" key="2">
    <source>
        <dbReference type="ARBA" id="ARBA00022475"/>
    </source>
</evidence>
<feature type="transmembrane region" description="Helical" evidence="7">
    <location>
        <begin position="172"/>
        <end position="195"/>
    </location>
</feature>
<keyword evidence="4 7" id="KW-0812">Transmembrane</keyword>
<feature type="transmembrane region" description="Helical" evidence="7">
    <location>
        <begin position="320"/>
        <end position="345"/>
    </location>
</feature>
<feature type="transmembrane region" description="Helical" evidence="7">
    <location>
        <begin position="96"/>
        <end position="119"/>
    </location>
</feature>
<dbReference type="GO" id="GO:0022857">
    <property type="term" value="F:transmembrane transporter activity"/>
    <property type="evidence" value="ECO:0007669"/>
    <property type="project" value="UniProtKB-UniRule"/>
</dbReference>
<feature type="transmembrane region" description="Helical" evidence="7">
    <location>
        <begin position="401"/>
        <end position="419"/>
    </location>
</feature>
<comment type="caution">
    <text evidence="9">The sequence shown here is derived from an EMBL/GenBank/DDBJ whole genome shotgun (WGS) entry which is preliminary data.</text>
</comment>
<comment type="similarity">
    <text evidence="7">Belongs to the TRAP transporter large permease family.</text>
</comment>
<evidence type="ECO:0000313" key="9">
    <source>
        <dbReference type="EMBL" id="PZQ82470.1"/>
    </source>
</evidence>
<proteinExistence type="inferred from homology"/>
<keyword evidence="5 7" id="KW-1133">Transmembrane helix</keyword>